<comment type="caution">
    <text evidence="1">The sequence shown here is derived from an EMBL/GenBank/DDBJ whole genome shotgun (WGS) entry which is preliminary data.</text>
</comment>
<reference evidence="1 2" key="1">
    <citation type="submission" date="2021-06" db="EMBL/GenBank/DDBJ databases">
        <authorList>
            <person name="Criscuolo A."/>
        </authorList>
    </citation>
    <scope>NUCLEOTIDE SEQUENCE [LARGE SCALE GENOMIC DNA]</scope>
    <source>
        <strain evidence="2">CIP 111802</strain>
    </source>
</reference>
<organism evidence="1 2">
    <name type="scientific">Paenibacillus allorhizosphaerae</name>
    <dbReference type="NCBI Taxonomy" id="2849866"/>
    <lineage>
        <taxon>Bacteria</taxon>
        <taxon>Bacillati</taxon>
        <taxon>Bacillota</taxon>
        <taxon>Bacilli</taxon>
        <taxon>Bacillales</taxon>
        <taxon>Paenibacillaceae</taxon>
        <taxon>Paenibacillus</taxon>
    </lineage>
</organism>
<sequence>MKRMDAKAEQIIVYGESMVIEESDIDWNELDLGEIELDKASVQNIRRKSDLVAYLINKDSKVYYNFIPRQKHEVFGGYKKSLQKGARLNECQVYNLYFRFKSPWLDGTSIALMCRPPHRRGEEWVFLLPDDTMGRIKAERKMYLRDARELTLYRQLMDPDEQNKLIENLALLDLHERCAQTLIHEYGHVLHYRMFDELNLHNNSDRYKWFLYSGYLDLVDLRYNDFASLEPLDKLTELKESLVEDYRISLNLQANNGMFILPNKVCYFGDFQLPELMYKGVEVMKEMLKGAIGGQAGKRAGGQSAHELDTLAYGRKLRRRMAASDWAAGKPSMTPDVIQRDLAILAMLDTEEEAATTLQVM</sequence>
<evidence type="ECO:0000313" key="1">
    <source>
        <dbReference type="EMBL" id="CAG7651375.1"/>
    </source>
</evidence>
<name>A0ABM8VNG6_9BACL</name>
<accession>A0ABM8VNG6</accession>
<evidence type="ECO:0000313" key="2">
    <source>
        <dbReference type="Proteomes" id="UP000730618"/>
    </source>
</evidence>
<dbReference type="Proteomes" id="UP000730618">
    <property type="component" value="Unassembled WGS sequence"/>
</dbReference>
<gene>
    <name evidence="1" type="ORF">PAECIP111802_04947</name>
</gene>
<dbReference type="EMBL" id="CAJVCE010000016">
    <property type="protein sequence ID" value="CAG7651375.1"/>
    <property type="molecule type" value="Genomic_DNA"/>
</dbReference>
<proteinExistence type="predicted"/>
<protein>
    <submittedName>
        <fullName evidence="1">Uncharacterized protein</fullName>
    </submittedName>
</protein>
<dbReference type="RefSeq" id="WP_218101203.1">
    <property type="nucleotide sequence ID" value="NZ_CAJVCE010000016.1"/>
</dbReference>
<keyword evidence="2" id="KW-1185">Reference proteome</keyword>